<name>A0A9N7UPU5_PLEPL</name>
<protein>
    <submittedName>
        <fullName evidence="1">Uncharacterized protein</fullName>
    </submittedName>
</protein>
<comment type="caution">
    <text evidence="1">The sequence shown here is derived from an EMBL/GenBank/DDBJ whole genome shotgun (WGS) entry which is preliminary data.</text>
</comment>
<gene>
    <name evidence="1" type="ORF">PLEPLA_LOCUS22341</name>
</gene>
<evidence type="ECO:0000313" key="1">
    <source>
        <dbReference type="EMBL" id="CAB1434283.1"/>
    </source>
</evidence>
<keyword evidence="2" id="KW-1185">Reference proteome</keyword>
<evidence type="ECO:0000313" key="2">
    <source>
        <dbReference type="Proteomes" id="UP001153269"/>
    </source>
</evidence>
<dbReference type="AlphaFoldDB" id="A0A9N7UPU5"/>
<dbReference type="Proteomes" id="UP001153269">
    <property type="component" value="Unassembled WGS sequence"/>
</dbReference>
<accession>A0A9N7UPU5</accession>
<reference evidence="1" key="1">
    <citation type="submission" date="2020-03" db="EMBL/GenBank/DDBJ databases">
        <authorList>
            <person name="Weist P."/>
        </authorList>
    </citation>
    <scope>NUCLEOTIDE SEQUENCE</scope>
</reference>
<organism evidence="1 2">
    <name type="scientific">Pleuronectes platessa</name>
    <name type="common">European plaice</name>
    <dbReference type="NCBI Taxonomy" id="8262"/>
    <lineage>
        <taxon>Eukaryota</taxon>
        <taxon>Metazoa</taxon>
        <taxon>Chordata</taxon>
        <taxon>Craniata</taxon>
        <taxon>Vertebrata</taxon>
        <taxon>Euteleostomi</taxon>
        <taxon>Actinopterygii</taxon>
        <taxon>Neopterygii</taxon>
        <taxon>Teleostei</taxon>
        <taxon>Neoteleostei</taxon>
        <taxon>Acanthomorphata</taxon>
        <taxon>Carangaria</taxon>
        <taxon>Pleuronectiformes</taxon>
        <taxon>Pleuronectoidei</taxon>
        <taxon>Pleuronectidae</taxon>
        <taxon>Pleuronectes</taxon>
    </lineage>
</organism>
<proteinExistence type="predicted"/>
<dbReference type="EMBL" id="CADEAL010001646">
    <property type="protein sequence ID" value="CAB1434283.1"/>
    <property type="molecule type" value="Genomic_DNA"/>
</dbReference>
<sequence>MRDFLRSITPKACLSQLVAEERCLMFGGVRRHLPPRCLSPHPTNLDSPPVLSASGPGGCHSVLRPWTLSDGPIRMTPLAKPPEW</sequence>